<proteinExistence type="predicted"/>
<keyword evidence="2" id="KW-1185">Reference proteome</keyword>
<comment type="caution">
    <text evidence="1">The sequence shown here is derived from an EMBL/GenBank/DDBJ whole genome shotgun (WGS) entry which is preliminary data.</text>
</comment>
<evidence type="ECO:0000313" key="1">
    <source>
        <dbReference type="EMBL" id="MDQ0163271.1"/>
    </source>
</evidence>
<accession>A0ABT9VQM9</accession>
<sequence length="105" mass="11555">MLIIKKRNKTYSYYMAIRESNGLFIGNGLSRSAAISRLKIGGDTWSTSKSNAQSIAKAASPIGKVVGAEIDKYGKGKHYHYHPVSRYSQGKSIRMAAHAFYGSPR</sequence>
<organism evidence="1 2">
    <name type="scientific">Aeribacillus alveayuensis</name>
    <dbReference type="NCBI Taxonomy" id="279215"/>
    <lineage>
        <taxon>Bacteria</taxon>
        <taxon>Bacillati</taxon>
        <taxon>Bacillota</taxon>
        <taxon>Bacilli</taxon>
        <taxon>Bacillales</taxon>
        <taxon>Bacillaceae</taxon>
        <taxon>Aeribacillus</taxon>
    </lineage>
</organism>
<dbReference type="EMBL" id="JAUSTR010000012">
    <property type="protein sequence ID" value="MDQ0163271.1"/>
    <property type="molecule type" value="Genomic_DNA"/>
</dbReference>
<gene>
    <name evidence="1" type="ORF">J2S06_002350</name>
</gene>
<dbReference type="Proteomes" id="UP001225646">
    <property type="component" value="Unassembled WGS sequence"/>
</dbReference>
<protein>
    <submittedName>
        <fullName evidence="1">Uncharacterized protein</fullName>
    </submittedName>
</protein>
<evidence type="ECO:0000313" key="2">
    <source>
        <dbReference type="Proteomes" id="UP001225646"/>
    </source>
</evidence>
<name>A0ABT9VQM9_9BACI</name>
<reference evidence="1 2" key="1">
    <citation type="submission" date="2023-07" db="EMBL/GenBank/DDBJ databases">
        <title>Genomic Encyclopedia of Type Strains, Phase IV (KMG-IV): sequencing the most valuable type-strain genomes for metagenomic binning, comparative biology and taxonomic classification.</title>
        <authorList>
            <person name="Goeker M."/>
        </authorList>
    </citation>
    <scope>NUCLEOTIDE SEQUENCE [LARGE SCALE GENOMIC DNA]</scope>
    <source>
        <strain evidence="1 2">DSM 19092</strain>
    </source>
</reference>
<dbReference type="RefSeq" id="WP_419152412.1">
    <property type="nucleotide sequence ID" value="NZ_JAUSTR010000012.1"/>
</dbReference>